<evidence type="ECO:0000313" key="1">
    <source>
        <dbReference type="Ensembl" id="ENSMMSP00000023534.1"/>
    </source>
</evidence>
<evidence type="ECO:0008006" key="3">
    <source>
        <dbReference type="Google" id="ProtNLM"/>
    </source>
</evidence>
<keyword evidence="2" id="KW-1185">Reference proteome</keyword>
<organism evidence="1 2">
    <name type="scientific">Moschus moschiferus</name>
    <name type="common">Siberian musk deer</name>
    <name type="synonym">Moschus sibiricus</name>
    <dbReference type="NCBI Taxonomy" id="68415"/>
    <lineage>
        <taxon>Eukaryota</taxon>
        <taxon>Metazoa</taxon>
        <taxon>Chordata</taxon>
        <taxon>Craniata</taxon>
        <taxon>Vertebrata</taxon>
        <taxon>Euteleostomi</taxon>
        <taxon>Mammalia</taxon>
        <taxon>Eutheria</taxon>
        <taxon>Laurasiatheria</taxon>
        <taxon>Artiodactyla</taxon>
        <taxon>Ruminantia</taxon>
        <taxon>Pecora</taxon>
        <taxon>Moschidae</taxon>
        <taxon>Moschus</taxon>
    </lineage>
</organism>
<proteinExistence type="predicted"/>
<dbReference type="GeneTree" id="ENSGT00990000210021"/>
<dbReference type="AlphaFoldDB" id="A0A8C6FQY2"/>
<reference evidence="1" key="1">
    <citation type="submission" date="2025-08" db="UniProtKB">
        <authorList>
            <consortium name="Ensembl"/>
        </authorList>
    </citation>
    <scope>IDENTIFICATION</scope>
</reference>
<dbReference type="SUPFAM" id="SSF52540">
    <property type="entry name" value="P-loop containing nucleoside triphosphate hydrolases"/>
    <property type="match status" value="1"/>
</dbReference>
<dbReference type="Ensembl" id="ENSMMST00000026033.1">
    <property type="protein sequence ID" value="ENSMMSP00000023534.1"/>
    <property type="gene ID" value="ENSMMSG00000017715.1"/>
</dbReference>
<dbReference type="InterPro" id="IPR027417">
    <property type="entry name" value="P-loop_NTPase"/>
</dbReference>
<dbReference type="Gene3D" id="3.40.50.300">
    <property type="entry name" value="P-loop containing nucleotide triphosphate hydrolases"/>
    <property type="match status" value="1"/>
</dbReference>
<evidence type="ECO:0000313" key="2">
    <source>
        <dbReference type="Proteomes" id="UP000694544"/>
    </source>
</evidence>
<sequence length="111" mass="12152">MILTSLSFKPDQAIMDKKANIRNMAVITHVDHVKSTVMEFLMCKVGIIASARSTTVSSCTRGPQTMRQPWALKAVIPKALSCCTLPKWCQPLTKVGSMPLARSSQGWCTLA</sequence>
<name>A0A8C6FQY2_MOSMO</name>
<protein>
    <recommendedName>
        <fullName evidence="3">Elongation factor 2</fullName>
    </recommendedName>
</protein>
<dbReference type="Proteomes" id="UP000694544">
    <property type="component" value="Unplaced"/>
</dbReference>
<accession>A0A8C6FQY2</accession>
<reference evidence="1" key="2">
    <citation type="submission" date="2025-09" db="UniProtKB">
        <authorList>
            <consortium name="Ensembl"/>
        </authorList>
    </citation>
    <scope>IDENTIFICATION</scope>
</reference>